<sequence length="163" mass="18899">MKLKLVLFLIGISILITGCTKHSDIEHELVFKGFVALENGGRRFPSTETLVFENMEQWNHFTNNYLNSLPYILGRLNIYVDFSNEIIACKVVMPTNERCNSSFKFKKVTLNDNILNIEFIDGDNRVHIVDSNHKTIYPFIFLVKIKRTPKLSNLKNVYKEVAQ</sequence>
<keyword evidence="2" id="KW-1185">Reference proteome</keyword>
<dbReference type="Proteomes" id="UP000013378">
    <property type="component" value="Unassembled WGS sequence"/>
</dbReference>
<gene>
    <name evidence="1" type="ORF">L21TH_0128</name>
</gene>
<evidence type="ECO:0000313" key="1">
    <source>
        <dbReference type="EMBL" id="EOD01792.1"/>
    </source>
</evidence>
<dbReference type="EMBL" id="ARZA01000019">
    <property type="protein sequence ID" value="EOD01792.1"/>
    <property type="molecule type" value="Genomic_DNA"/>
</dbReference>
<dbReference type="OrthoDB" id="2085378at2"/>
<evidence type="ECO:0000313" key="2">
    <source>
        <dbReference type="Proteomes" id="UP000013378"/>
    </source>
</evidence>
<proteinExistence type="predicted"/>
<organism evidence="1 2">
    <name type="scientific">Caldisalinibacter kiritimatiensis</name>
    <dbReference type="NCBI Taxonomy" id="1304284"/>
    <lineage>
        <taxon>Bacteria</taxon>
        <taxon>Bacillati</taxon>
        <taxon>Bacillota</taxon>
        <taxon>Tissierellia</taxon>
        <taxon>Tissierellales</taxon>
        <taxon>Thermohalobacteraceae</taxon>
        <taxon>Caldisalinibacter</taxon>
    </lineage>
</organism>
<reference evidence="1 2" key="1">
    <citation type="journal article" date="2015" name="Geomicrobiol. J.">
        <title>Caldisalinibacter kiritimatiensis gen. nov., sp. nov., a moderately thermohalophilic thiosulfate-reducing bacterium from a hypersaline microbial mat.</title>
        <authorList>
            <person name="Ben Hania W."/>
            <person name="Joseph M."/>
            <person name="Fiebig A."/>
            <person name="Bunk B."/>
            <person name="Klenk H.-P."/>
            <person name="Fardeau M.-L."/>
            <person name="Spring S."/>
        </authorList>
    </citation>
    <scope>NUCLEOTIDE SEQUENCE [LARGE SCALE GENOMIC DNA]</scope>
    <source>
        <strain evidence="1 2">L21-TH-D2</strain>
    </source>
</reference>
<dbReference type="RefSeq" id="WP_006306171.1">
    <property type="nucleotide sequence ID" value="NZ_ARZA01000019.1"/>
</dbReference>
<dbReference type="AlphaFoldDB" id="R1AYL4"/>
<accession>R1AYL4</accession>
<protein>
    <recommendedName>
        <fullName evidence="3">Lipoprotein</fullName>
    </recommendedName>
</protein>
<evidence type="ECO:0008006" key="3">
    <source>
        <dbReference type="Google" id="ProtNLM"/>
    </source>
</evidence>
<comment type="caution">
    <text evidence="1">The sequence shown here is derived from an EMBL/GenBank/DDBJ whole genome shotgun (WGS) entry which is preliminary data.</text>
</comment>
<name>R1AYL4_9FIRM</name>
<dbReference type="PROSITE" id="PS51257">
    <property type="entry name" value="PROKAR_LIPOPROTEIN"/>
    <property type="match status" value="1"/>
</dbReference>